<protein>
    <submittedName>
        <fullName evidence="1">Uncharacterized protein</fullName>
    </submittedName>
</protein>
<evidence type="ECO:0000313" key="1">
    <source>
        <dbReference type="EMBL" id="MCI87755.1"/>
    </source>
</evidence>
<name>A0A392VLX6_9FABA</name>
<sequence length="24" mass="2762">MILARWARLARHVLSCLAMSCQMT</sequence>
<dbReference type="Proteomes" id="UP000265520">
    <property type="component" value="Unassembled WGS sequence"/>
</dbReference>
<proteinExistence type="predicted"/>
<dbReference type="AlphaFoldDB" id="A0A392VLX6"/>
<organism evidence="1 2">
    <name type="scientific">Trifolium medium</name>
    <dbReference type="NCBI Taxonomy" id="97028"/>
    <lineage>
        <taxon>Eukaryota</taxon>
        <taxon>Viridiplantae</taxon>
        <taxon>Streptophyta</taxon>
        <taxon>Embryophyta</taxon>
        <taxon>Tracheophyta</taxon>
        <taxon>Spermatophyta</taxon>
        <taxon>Magnoliopsida</taxon>
        <taxon>eudicotyledons</taxon>
        <taxon>Gunneridae</taxon>
        <taxon>Pentapetalae</taxon>
        <taxon>rosids</taxon>
        <taxon>fabids</taxon>
        <taxon>Fabales</taxon>
        <taxon>Fabaceae</taxon>
        <taxon>Papilionoideae</taxon>
        <taxon>50 kb inversion clade</taxon>
        <taxon>NPAAA clade</taxon>
        <taxon>Hologalegina</taxon>
        <taxon>IRL clade</taxon>
        <taxon>Trifolieae</taxon>
        <taxon>Trifolium</taxon>
    </lineage>
</organism>
<reference evidence="1 2" key="1">
    <citation type="journal article" date="2018" name="Front. Plant Sci.">
        <title>Red Clover (Trifolium pratense) and Zigzag Clover (T. medium) - A Picture of Genomic Similarities and Differences.</title>
        <authorList>
            <person name="Dluhosova J."/>
            <person name="Istvanek J."/>
            <person name="Nedelnik J."/>
            <person name="Repkova J."/>
        </authorList>
    </citation>
    <scope>NUCLEOTIDE SEQUENCE [LARGE SCALE GENOMIC DNA]</scope>
    <source>
        <strain evidence="2">cv. 10/8</strain>
        <tissue evidence="1">Leaf</tissue>
    </source>
</reference>
<comment type="caution">
    <text evidence="1">The sequence shown here is derived from an EMBL/GenBank/DDBJ whole genome shotgun (WGS) entry which is preliminary data.</text>
</comment>
<accession>A0A392VLX6</accession>
<evidence type="ECO:0000313" key="2">
    <source>
        <dbReference type="Proteomes" id="UP000265520"/>
    </source>
</evidence>
<feature type="non-terminal residue" evidence="1">
    <location>
        <position position="24"/>
    </location>
</feature>
<dbReference type="EMBL" id="LXQA011174643">
    <property type="protein sequence ID" value="MCI87755.1"/>
    <property type="molecule type" value="Genomic_DNA"/>
</dbReference>
<keyword evidence="2" id="KW-1185">Reference proteome</keyword>